<organism evidence="2 3">
    <name type="scientific">Falsochrobactrum ovis</name>
    <dbReference type="NCBI Taxonomy" id="1293442"/>
    <lineage>
        <taxon>Bacteria</taxon>
        <taxon>Pseudomonadati</taxon>
        <taxon>Pseudomonadota</taxon>
        <taxon>Alphaproteobacteria</taxon>
        <taxon>Hyphomicrobiales</taxon>
        <taxon>Brucellaceae</taxon>
        <taxon>Falsochrobactrum</taxon>
    </lineage>
</organism>
<comment type="caution">
    <text evidence="2">The sequence shown here is derived from an EMBL/GenBank/DDBJ whole genome shotgun (WGS) entry which is preliminary data.</text>
</comment>
<gene>
    <name evidence="2" type="ORF">C7374_11476</name>
</gene>
<evidence type="ECO:0000259" key="1">
    <source>
        <dbReference type="Pfam" id="PF21882"/>
    </source>
</evidence>
<dbReference type="Proteomes" id="UP000249453">
    <property type="component" value="Unassembled WGS sequence"/>
</dbReference>
<evidence type="ECO:0000313" key="2">
    <source>
        <dbReference type="EMBL" id="RAK26390.1"/>
    </source>
</evidence>
<dbReference type="Gene3D" id="2.60.40.3940">
    <property type="match status" value="1"/>
</dbReference>
<sequence length="315" mass="32489">MATLSDYTSGTISLANGSTTVTGTGTLFDVAKFREGDTLQIQNLTAVIARVDSNTQLTLTEPWTGTTLTDAPYRARYLPDGARVTAQSTTLIELLGNGILSGLAKLGVEEGKTPVGNAAGQYELRDYIDDPNGTLGELADLDSVENLSELAEQILDANKVLTTNDNGKLTQSDITAAARVLLKLAGGASADQLPYFTGANEAGLTPLTAFARSILDDANGAAMWGTLGGTQGVALNGYFKLPNGLIVQWGAGTLNAAGVWVPYPVGFPNAAFRTIVGCANGGALANVGWGAPADKNGFTGFAAGLTAVHYIAVGW</sequence>
<reference evidence="2 3" key="1">
    <citation type="submission" date="2018-06" db="EMBL/GenBank/DDBJ databases">
        <title>Genomic Encyclopedia of Type Strains, Phase IV (KMG-IV): sequencing the most valuable type-strain genomes for metagenomic binning, comparative biology and taxonomic classification.</title>
        <authorList>
            <person name="Goeker M."/>
        </authorList>
    </citation>
    <scope>NUCLEOTIDE SEQUENCE [LARGE SCALE GENOMIC DNA]</scope>
    <source>
        <strain evidence="2 3">DSM 26720</strain>
    </source>
</reference>
<feature type="domain" description="Putative tail fiber protein gp53-like C-terminal" evidence="1">
    <location>
        <begin position="240"/>
        <end position="314"/>
    </location>
</feature>
<dbReference type="AlphaFoldDB" id="A0A364JT13"/>
<evidence type="ECO:0000313" key="3">
    <source>
        <dbReference type="Proteomes" id="UP000249453"/>
    </source>
</evidence>
<accession>A0A364JT13</accession>
<dbReference type="OrthoDB" id="8708771at2"/>
<dbReference type="EMBL" id="QLMK01000014">
    <property type="protein sequence ID" value="RAK26390.1"/>
    <property type="molecule type" value="Genomic_DNA"/>
</dbReference>
<dbReference type="RefSeq" id="WP_111576103.1">
    <property type="nucleotide sequence ID" value="NZ_JBHEEY010000010.1"/>
</dbReference>
<dbReference type="Pfam" id="PF21882">
    <property type="entry name" value="Gp53-like_C"/>
    <property type="match status" value="1"/>
</dbReference>
<protein>
    <recommendedName>
        <fullName evidence="1">Putative tail fiber protein gp53-like C-terminal domain-containing protein</fullName>
    </recommendedName>
</protein>
<proteinExistence type="predicted"/>
<name>A0A364JT13_9HYPH</name>
<dbReference type="InterPro" id="IPR054075">
    <property type="entry name" value="Gp53-like_C"/>
</dbReference>
<keyword evidence="3" id="KW-1185">Reference proteome</keyword>